<reference evidence="4 5" key="1">
    <citation type="journal article" date="2019" name="Emerg. Microbes Infect.">
        <title>Comprehensive subspecies identification of 175 nontuberculous mycobacteria species based on 7547 genomic profiles.</title>
        <authorList>
            <person name="Matsumoto Y."/>
            <person name="Kinjo T."/>
            <person name="Motooka D."/>
            <person name="Nabeya D."/>
            <person name="Jung N."/>
            <person name="Uechi K."/>
            <person name="Horii T."/>
            <person name="Iida T."/>
            <person name="Fujita J."/>
            <person name="Nakamura S."/>
        </authorList>
    </citation>
    <scope>NUCLEOTIDE SEQUENCE [LARGE SCALE GENOMIC DNA]</scope>
    <source>
        <strain evidence="4 5">JCM 12405</strain>
    </source>
</reference>
<comment type="similarity">
    <text evidence="1 2">Belongs to the phD/YefM antitoxin family.</text>
</comment>
<feature type="compositionally biased region" description="Low complexity" evidence="3">
    <location>
        <begin position="123"/>
        <end position="133"/>
    </location>
</feature>
<dbReference type="PANTHER" id="PTHR35377:SF5">
    <property type="entry name" value="ANTITOXIN VAPB46"/>
    <property type="match status" value="1"/>
</dbReference>
<dbReference type="PANTHER" id="PTHR35377">
    <property type="entry name" value="ANTITOXIN VAPB49-RELATED-RELATED"/>
    <property type="match status" value="1"/>
</dbReference>
<feature type="compositionally biased region" description="Basic and acidic residues" evidence="3">
    <location>
        <begin position="141"/>
        <end position="151"/>
    </location>
</feature>
<dbReference type="AlphaFoldDB" id="A0A7I7VSB4"/>
<accession>A0A7I7VSB4</accession>
<dbReference type="Gene3D" id="3.40.1620.10">
    <property type="entry name" value="YefM-like domain"/>
    <property type="match status" value="1"/>
</dbReference>
<feature type="region of interest" description="Disordered" evidence="3">
    <location>
        <begin position="122"/>
        <end position="151"/>
    </location>
</feature>
<dbReference type="GO" id="GO:0097351">
    <property type="term" value="F:toxin sequestering activity"/>
    <property type="evidence" value="ECO:0007669"/>
    <property type="project" value="TreeGrafter"/>
</dbReference>
<evidence type="ECO:0000313" key="5">
    <source>
        <dbReference type="Proteomes" id="UP000467201"/>
    </source>
</evidence>
<dbReference type="FunFam" id="3.40.1620.10:FF:000002">
    <property type="entry name" value="Antitoxin"/>
    <property type="match status" value="1"/>
</dbReference>
<dbReference type="InterPro" id="IPR006442">
    <property type="entry name" value="Antitoxin_Phd/YefM"/>
</dbReference>
<proteinExistence type="inferred from homology"/>
<dbReference type="SUPFAM" id="SSF143120">
    <property type="entry name" value="YefM-like"/>
    <property type="match status" value="1"/>
</dbReference>
<dbReference type="Proteomes" id="UP000467201">
    <property type="component" value="Chromosome"/>
</dbReference>
<dbReference type="InterPro" id="IPR036165">
    <property type="entry name" value="YefM-like_sf"/>
</dbReference>
<evidence type="ECO:0000256" key="1">
    <source>
        <dbReference type="ARBA" id="ARBA00009981"/>
    </source>
</evidence>
<dbReference type="InterPro" id="IPR051416">
    <property type="entry name" value="phD-YefM_TA_antitoxins"/>
</dbReference>
<dbReference type="Pfam" id="PF02604">
    <property type="entry name" value="PhdYeFM_antitox"/>
    <property type="match status" value="1"/>
</dbReference>
<evidence type="ECO:0000256" key="3">
    <source>
        <dbReference type="SAM" id="MobiDB-lite"/>
    </source>
</evidence>
<evidence type="ECO:0000256" key="2">
    <source>
        <dbReference type="RuleBase" id="RU362080"/>
    </source>
</evidence>
<dbReference type="KEGG" id="mdr:MDOR_23450"/>
<evidence type="ECO:0000313" key="4">
    <source>
        <dbReference type="EMBL" id="BBZ08176.1"/>
    </source>
</evidence>
<organism evidence="4 5">
    <name type="scientific">Mycolicibacterium doricum</name>
    <dbReference type="NCBI Taxonomy" id="126673"/>
    <lineage>
        <taxon>Bacteria</taxon>
        <taxon>Bacillati</taxon>
        <taxon>Actinomycetota</taxon>
        <taxon>Actinomycetes</taxon>
        <taxon>Mycobacteriales</taxon>
        <taxon>Mycobacteriaceae</taxon>
        <taxon>Mycolicibacterium</taxon>
    </lineage>
</organism>
<protein>
    <recommendedName>
        <fullName evidence="2">Antitoxin</fullName>
    </recommendedName>
</protein>
<gene>
    <name evidence="4" type="ORF">MDOR_23450</name>
</gene>
<sequence>MELGRKATSHHDIDRLGVASTADESVYWLRCHRASGLRRSISQVVVAALSSDMYKSRFNECTVHGVDVSVTELRAHLSDWLDQVRAGVEVVITDRGIPVARLAALDSTDTLERLTAEGVIGKPAAQRPVAAGRPRPRPRRPVSDRVSDQRR</sequence>
<comment type="function">
    <text evidence="2">Antitoxin component of a type II toxin-antitoxin (TA) system.</text>
</comment>
<dbReference type="EMBL" id="AP022605">
    <property type="protein sequence ID" value="BBZ08176.1"/>
    <property type="molecule type" value="Genomic_DNA"/>
</dbReference>
<name>A0A7I7VSB4_9MYCO</name>
<dbReference type="NCBIfam" id="TIGR01552">
    <property type="entry name" value="phd_fam"/>
    <property type="match status" value="1"/>
</dbReference>